<accession>A0ACD3B5M1</accession>
<proteinExistence type="predicted"/>
<protein>
    <submittedName>
        <fullName evidence="1">Uncharacterized protein</fullName>
    </submittedName>
</protein>
<evidence type="ECO:0000313" key="1">
    <source>
        <dbReference type="EMBL" id="TFK73405.1"/>
    </source>
</evidence>
<dbReference type="EMBL" id="ML208276">
    <property type="protein sequence ID" value="TFK73405.1"/>
    <property type="molecule type" value="Genomic_DNA"/>
</dbReference>
<name>A0ACD3B5M1_9AGAR</name>
<keyword evidence="2" id="KW-1185">Reference proteome</keyword>
<sequence length="52" mass="5728">MALFILRSVIAFLLTLQFLYLFVSLSLGKDIGIIILELVQISSNASCLLLVT</sequence>
<organism evidence="1 2">
    <name type="scientific">Pluteus cervinus</name>
    <dbReference type="NCBI Taxonomy" id="181527"/>
    <lineage>
        <taxon>Eukaryota</taxon>
        <taxon>Fungi</taxon>
        <taxon>Dikarya</taxon>
        <taxon>Basidiomycota</taxon>
        <taxon>Agaricomycotina</taxon>
        <taxon>Agaricomycetes</taxon>
        <taxon>Agaricomycetidae</taxon>
        <taxon>Agaricales</taxon>
        <taxon>Pluteineae</taxon>
        <taxon>Pluteaceae</taxon>
        <taxon>Pluteus</taxon>
    </lineage>
</organism>
<gene>
    <name evidence="1" type="ORF">BDN72DRAFT_200569</name>
</gene>
<dbReference type="Proteomes" id="UP000308600">
    <property type="component" value="Unassembled WGS sequence"/>
</dbReference>
<evidence type="ECO:0000313" key="2">
    <source>
        <dbReference type="Proteomes" id="UP000308600"/>
    </source>
</evidence>
<reference evidence="1 2" key="1">
    <citation type="journal article" date="2019" name="Nat. Ecol. Evol.">
        <title>Megaphylogeny resolves global patterns of mushroom evolution.</title>
        <authorList>
            <person name="Varga T."/>
            <person name="Krizsan K."/>
            <person name="Foldi C."/>
            <person name="Dima B."/>
            <person name="Sanchez-Garcia M."/>
            <person name="Sanchez-Ramirez S."/>
            <person name="Szollosi G.J."/>
            <person name="Szarkandi J.G."/>
            <person name="Papp V."/>
            <person name="Albert L."/>
            <person name="Andreopoulos W."/>
            <person name="Angelini C."/>
            <person name="Antonin V."/>
            <person name="Barry K.W."/>
            <person name="Bougher N.L."/>
            <person name="Buchanan P."/>
            <person name="Buyck B."/>
            <person name="Bense V."/>
            <person name="Catcheside P."/>
            <person name="Chovatia M."/>
            <person name="Cooper J."/>
            <person name="Damon W."/>
            <person name="Desjardin D."/>
            <person name="Finy P."/>
            <person name="Geml J."/>
            <person name="Haridas S."/>
            <person name="Hughes K."/>
            <person name="Justo A."/>
            <person name="Karasinski D."/>
            <person name="Kautmanova I."/>
            <person name="Kiss B."/>
            <person name="Kocsube S."/>
            <person name="Kotiranta H."/>
            <person name="LaButti K.M."/>
            <person name="Lechner B.E."/>
            <person name="Liimatainen K."/>
            <person name="Lipzen A."/>
            <person name="Lukacs Z."/>
            <person name="Mihaltcheva S."/>
            <person name="Morgado L.N."/>
            <person name="Niskanen T."/>
            <person name="Noordeloos M.E."/>
            <person name="Ohm R.A."/>
            <person name="Ortiz-Santana B."/>
            <person name="Ovrebo C."/>
            <person name="Racz N."/>
            <person name="Riley R."/>
            <person name="Savchenko A."/>
            <person name="Shiryaev A."/>
            <person name="Soop K."/>
            <person name="Spirin V."/>
            <person name="Szebenyi C."/>
            <person name="Tomsovsky M."/>
            <person name="Tulloss R.E."/>
            <person name="Uehling J."/>
            <person name="Grigoriev I.V."/>
            <person name="Vagvolgyi C."/>
            <person name="Papp T."/>
            <person name="Martin F.M."/>
            <person name="Miettinen O."/>
            <person name="Hibbett D.S."/>
            <person name="Nagy L.G."/>
        </authorList>
    </citation>
    <scope>NUCLEOTIDE SEQUENCE [LARGE SCALE GENOMIC DNA]</scope>
    <source>
        <strain evidence="1 2">NL-1719</strain>
    </source>
</reference>